<evidence type="ECO:0000313" key="3">
    <source>
        <dbReference type="Proteomes" id="UP000037035"/>
    </source>
</evidence>
<dbReference type="VEuPathDB" id="FungiDB:VP01_2137g1"/>
<evidence type="ECO:0000313" key="2">
    <source>
        <dbReference type="EMBL" id="KNZ57523.1"/>
    </source>
</evidence>
<dbReference type="EMBL" id="LAVV01006989">
    <property type="protein sequence ID" value="KNZ57523.1"/>
    <property type="molecule type" value="Genomic_DNA"/>
</dbReference>
<feature type="region of interest" description="Disordered" evidence="1">
    <location>
        <begin position="87"/>
        <end position="142"/>
    </location>
</feature>
<protein>
    <submittedName>
        <fullName evidence="2">Uncharacterized protein</fullName>
    </submittedName>
</protein>
<evidence type="ECO:0000256" key="1">
    <source>
        <dbReference type="SAM" id="MobiDB-lite"/>
    </source>
</evidence>
<gene>
    <name evidence="2" type="ORF">VP01_2137g1</name>
</gene>
<name>A0A0L6V9U0_9BASI</name>
<dbReference type="SUPFAM" id="SSF140423">
    <property type="entry name" value="MW0975(SA0943)-like"/>
    <property type="match status" value="1"/>
</dbReference>
<comment type="caution">
    <text evidence="2">The sequence shown here is derived from an EMBL/GenBank/DDBJ whole genome shotgun (WGS) entry which is preliminary data.</text>
</comment>
<dbReference type="InterPro" id="IPR036785">
    <property type="entry name" value="YkyA-like_sf"/>
</dbReference>
<sequence>GYWCGLEVFGGLEAIGGLEAVGGGWRPLAGPGDHQWGLETGNGAWRQLVVARGHEKGITNQLQEAIKITYRNKNNQLLKNIITSNKNHNKQRDNHHPVTQSHLSIQHQTTDSKKKNKKNTHRRFRPTDRNLPFFEPPNHHAPQHSLEELLPERQKNLHQMAKNYERLQKIEHKFYWLISRKHFKIKDSLLKPNGVQNQLRIKFWNTVSNH</sequence>
<reference evidence="2 3" key="1">
    <citation type="submission" date="2015-08" db="EMBL/GenBank/DDBJ databases">
        <title>Next Generation Sequencing and Analysis of the Genome of Puccinia sorghi L Schw, the Causal Agent of Maize Common Rust.</title>
        <authorList>
            <person name="Rochi L."/>
            <person name="Burguener G."/>
            <person name="Darino M."/>
            <person name="Turjanski A."/>
            <person name="Kreff E."/>
            <person name="Dieguez M.J."/>
            <person name="Sacco F."/>
        </authorList>
    </citation>
    <scope>NUCLEOTIDE SEQUENCE [LARGE SCALE GENOMIC DNA]</scope>
    <source>
        <strain evidence="2 3">RO10H11247</strain>
    </source>
</reference>
<keyword evidence="3" id="KW-1185">Reference proteome</keyword>
<dbReference type="OrthoDB" id="10263741at2759"/>
<organism evidence="2 3">
    <name type="scientific">Puccinia sorghi</name>
    <dbReference type="NCBI Taxonomy" id="27349"/>
    <lineage>
        <taxon>Eukaryota</taxon>
        <taxon>Fungi</taxon>
        <taxon>Dikarya</taxon>
        <taxon>Basidiomycota</taxon>
        <taxon>Pucciniomycotina</taxon>
        <taxon>Pucciniomycetes</taxon>
        <taxon>Pucciniales</taxon>
        <taxon>Pucciniaceae</taxon>
        <taxon>Puccinia</taxon>
    </lineage>
</organism>
<dbReference type="Proteomes" id="UP000037035">
    <property type="component" value="Unassembled WGS sequence"/>
</dbReference>
<accession>A0A0L6V9U0</accession>
<proteinExistence type="predicted"/>
<feature type="compositionally biased region" description="Polar residues" evidence="1">
    <location>
        <begin position="97"/>
        <end position="109"/>
    </location>
</feature>
<feature type="compositionally biased region" description="Basic residues" evidence="1">
    <location>
        <begin position="114"/>
        <end position="124"/>
    </location>
</feature>
<feature type="non-terminal residue" evidence="2">
    <location>
        <position position="1"/>
    </location>
</feature>
<dbReference type="AlphaFoldDB" id="A0A0L6V9U0"/>